<sequence>MASADSLRILRELQGRPENKTCVDCNTKNPQWASVSYGIFMCLECSGKHRGLGVHLSFVRSVTMDAWSPDQLRKMQLGGNDTLNNFLSKYSVDKFTEIKDKYNSQAAEYFREKIKAEAEGRPYTAPAPSKASSGAGAARPPAGGMTRNSRSFGHSGWDDWGDGSQGGGPSGRPVKASSSSGSLPSEGFKGNSEYSRSQLETSAAQKETFFARKMQENATKRDDVPPNQGGKYVGFGSGPPPAAPRRGGQAGGIDDVLSKGFSQLTTVAGGVSQVARSQLRDARVHETATAVAERGKDLGAKGWSFIKGVYGTVATQVESVAKDNGYKLDLGSQHGARPYSSMNSSSSFGPEREAERSNGYDSDGLFNGAAATSAAHHSSHGHAGNGAVRGEGANSKGRSDRHGGIPSAPGSFTGGFSGFDDDKEWEDAGAAWGGSAAKSSPAKKGGDTPPRARPPPAGRGGMQRASSGGSLKPQGAPKAEGWAGWESAAPKEEKAAASHDDWGKW</sequence>
<evidence type="ECO:0000256" key="6">
    <source>
        <dbReference type="SAM" id="MobiDB-lite"/>
    </source>
</evidence>
<reference evidence="8 9" key="1">
    <citation type="submission" date="2023-10" db="EMBL/GenBank/DDBJ databases">
        <authorList>
            <person name="Maclean D."/>
            <person name="Macfadyen A."/>
        </authorList>
    </citation>
    <scope>NUCLEOTIDE SEQUENCE [LARGE SCALE GENOMIC DNA]</scope>
</reference>
<accession>A0AAV1IH73</accession>
<feature type="compositionally biased region" description="Low complexity" evidence="6">
    <location>
        <begin position="368"/>
        <end position="382"/>
    </location>
</feature>
<comment type="caution">
    <text evidence="8">The sequence shown here is derived from an EMBL/GenBank/DDBJ whole genome shotgun (WGS) entry which is preliminary data.</text>
</comment>
<dbReference type="Gene3D" id="1.10.220.150">
    <property type="entry name" value="Arf GTPase activating protein"/>
    <property type="match status" value="1"/>
</dbReference>
<dbReference type="InterPro" id="IPR044519">
    <property type="entry name" value="ARF_GAP_AGD6/7"/>
</dbReference>
<dbReference type="InterPro" id="IPR001164">
    <property type="entry name" value="ArfGAP_dom"/>
</dbReference>
<feature type="region of interest" description="Disordered" evidence="6">
    <location>
        <begin position="215"/>
        <end position="254"/>
    </location>
</feature>
<evidence type="ECO:0000259" key="7">
    <source>
        <dbReference type="PROSITE" id="PS50115"/>
    </source>
</evidence>
<dbReference type="SUPFAM" id="SSF57863">
    <property type="entry name" value="ArfGap/RecO-like zinc finger"/>
    <property type="match status" value="1"/>
</dbReference>
<feature type="compositionally biased region" description="Low complexity" evidence="6">
    <location>
        <begin position="428"/>
        <end position="443"/>
    </location>
</feature>
<organism evidence="8 9">
    <name type="scientific">Coccomyxa viridis</name>
    <dbReference type="NCBI Taxonomy" id="1274662"/>
    <lineage>
        <taxon>Eukaryota</taxon>
        <taxon>Viridiplantae</taxon>
        <taxon>Chlorophyta</taxon>
        <taxon>core chlorophytes</taxon>
        <taxon>Trebouxiophyceae</taxon>
        <taxon>Trebouxiophyceae incertae sedis</taxon>
        <taxon>Coccomyxaceae</taxon>
        <taxon>Coccomyxa</taxon>
    </lineage>
</organism>
<protein>
    <recommendedName>
        <fullName evidence="7">Arf-GAP domain-containing protein</fullName>
    </recommendedName>
</protein>
<dbReference type="GO" id="GO:0005096">
    <property type="term" value="F:GTPase activator activity"/>
    <property type="evidence" value="ECO:0007669"/>
    <property type="project" value="UniProtKB-KW"/>
</dbReference>
<evidence type="ECO:0000313" key="9">
    <source>
        <dbReference type="Proteomes" id="UP001314263"/>
    </source>
</evidence>
<dbReference type="GO" id="GO:0008270">
    <property type="term" value="F:zinc ion binding"/>
    <property type="evidence" value="ECO:0007669"/>
    <property type="project" value="UniProtKB-KW"/>
</dbReference>
<feature type="domain" description="Arf-GAP" evidence="7">
    <location>
        <begin position="4"/>
        <end position="123"/>
    </location>
</feature>
<dbReference type="PROSITE" id="PS50115">
    <property type="entry name" value="ARFGAP"/>
    <property type="match status" value="1"/>
</dbReference>
<dbReference type="PANTHER" id="PTHR47021:SF4">
    <property type="entry name" value="ADP-RIBOSYLATION FACTOR GTPASE-ACTIVATING PROTEIN AGD6-RELATED"/>
    <property type="match status" value="1"/>
</dbReference>
<dbReference type="PANTHER" id="PTHR47021">
    <property type="entry name" value="ADP-RIBOSYLATION FACTOR GTPASE-ACTIVATING PROTEIN AGD6-RELATED"/>
    <property type="match status" value="1"/>
</dbReference>
<dbReference type="PRINTS" id="PR00405">
    <property type="entry name" value="REVINTRACTNG"/>
</dbReference>
<feature type="region of interest" description="Disordered" evidence="6">
    <location>
        <begin position="120"/>
        <end position="203"/>
    </location>
</feature>
<keyword evidence="1" id="KW-0343">GTPase activation</keyword>
<gene>
    <name evidence="8" type="ORF">CVIRNUC_009249</name>
</gene>
<keyword evidence="4" id="KW-0862">Zinc</keyword>
<name>A0AAV1IH73_9CHLO</name>
<dbReference type="GO" id="GO:0016192">
    <property type="term" value="P:vesicle-mediated transport"/>
    <property type="evidence" value="ECO:0007669"/>
    <property type="project" value="InterPro"/>
</dbReference>
<feature type="compositionally biased region" description="Polar residues" evidence="6">
    <location>
        <begin position="192"/>
        <end position="203"/>
    </location>
</feature>
<dbReference type="AlphaFoldDB" id="A0AAV1IH73"/>
<evidence type="ECO:0000256" key="5">
    <source>
        <dbReference type="PROSITE-ProRule" id="PRU00288"/>
    </source>
</evidence>
<keyword evidence="9" id="KW-1185">Reference proteome</keyword>
<evidence type="ECO:0000256" key="1">
    <source>
        <dbReference type="ARBA" id="ARBA00022468"/>
    </source>
</evidence>
<dbReference type="InterPro" id="IPR037278">
    <property type="entry name" value="ARFGAP/RecO"/>
</dbReference>
<dbReference type="CDD" id="cd08830">
    <property type="entry name" value="ArfGap_ArfGap1"/>
    <property type="match status" value="1"/>
</dbReference>
<dbReference type="EMBL" id="CAUYUE010000013">
    <property type="protein sequence ID" value="CAK0786036.1"/>
    <property type="molecule type" value="Genomic_DNA"/>
</dbReference>
<evidence type="ECO:0000256" key="3">
    <source>
        <dbReference type="ARBA" id="ARBA00022771"/>
    </source>
</evidence>
<evidence type="ECO:0000256" key="2">
    <source>
        <dbReference type="ARBA" id="ARBA00022723"/>
    </source>
</evidence>
<feature type="compositionally biased region" description="Basic and acidic residues" evidence="6">
    <location>
        <begin position="215"/>
        <end position="224"/>
    </location>
</feature>
<feature type="compositionally biased region" description="Basic and acidic residues" evidence="6">
    <location>
        <begin position="489"/>
        <end position="505"/>
    </location>
</feature>
<dbReference type="SMART" id="SM00105">
    <property type="entry name" value="ArfGap"/>
    <property type="match status" value="1"/>
</dbReference>
<evidence type="ECO:0000313" key="8">
    <source>
        <dbReference type="EMBL" id="CAK0786036.1"/>
    </source>
</evidence>
<feature type="region of interest" description="Disordered" evidence="6">
    <location>
        <begin position="331"/>
        <end position="505"/>
    </location>
</feature>
<proteinExistence type="predicted"/>
<keyword evidence="2" id="KW-0479">Metal-binding</keyword>
<dbReference type="Pfam" id="PF01412">
    <property type="entry name" value="ArfGap"/>
    <property type="match status" value="1"/>
</dbReference>
<feature type="compositionally biased region" description="Low complexity" evidence="6">
    <location>
        <begin position="126"/>
        <end position="144"/>
    </location>
</feature>
<dbReference type="InterPro" id="IPR038508">
    <property type="entry name" value="ArfGAP_dom_sf"/>
</dbReference>
<keyword evidence="3 5" id="KW-0863">Zinc-finger</keyword>
<dbReference type="Proteomes" id="UP001314263">
    <property type="component" value="Unassembled WGS sequence"/>
</dbReference>
<evidence type="ECO:0000256" key="4">
    <source>
        <dbReference type="ARBA" id="ARBA00022833"/>
    </source>
</evidence>
<dbReference type="FunFam" id="1.10.220.150:FF:000014">
    <property type="entry name" value="ADP-ribosylation factor GTPase-activating protein"/>
    <property type="match status" value="1"/>
</dbReference>